<organism evidence="1 2">
    <name type="scientific">Streptosporangium fragile</name>
    <dbReference type="NCBI Taxonomy" id="46186"/>
    <lineage>
        <taxon>Bacteria</taxon>
        <taxon>Bacillati</taxon>
        <taxon>Actinomycetota</taxon>
        <taxon>Actinomycetes</taxon>
        <taxon>Streptosporangiales</taxon>
        <taxon>Streptosporangiaceae</taxon>
        <taxon>Streptosporangium</taxon>
    </lineage>
</organism>
<dbReference type="Proteomes" id="UP001500831">
    <property type="component" value="Unassembled WGS sequence"/>
</dbReference>
<proteinExistence type="predicted"/>
<evidence type="ECO:0000313" key="2">
    <source>
        <dbReference type="Proteomes" id="UP001500831"/>
    </source>
</evidence>
<sequence length="132" mass="13857">MSAVIRSGGAPRLVKGLTAAALTLGILGGTTAAAVPQAWAGDTPVKVIESEFFIALSKKNFHPGTHTFRIRNVGFAPHALSIKGPGVSTTSKVIPGGGRAKLTVSLKKGTYRVWCPVDRHLQKGMATTIRVR</sequence>
<accession>A0ABN3VUQ5</accession>
<dbReference type="Gene3D" id="2.60.40.420">
    <property type="entry name" value="Cupredoxins - blue copper proteins"/>
    <property type="match status" value="1"/>
</dbReference>
<dbReference type="EMBL" id="BAAAVI010000012">
    <property type="protein sequence ID" value="GAA2862243.1"/>
    <property type="molecule type" value="Genomic_DNA"/>
</dbReference>
<evidence type="ECO:0008006" key="3">
    <source>
        <dbReference type="Google" id="ProtNLM"/>
    </source>
</evidence>
<dbReference type="SUPFAM" id="SSF49503">
    <property type="entry name" value="Cupredoxins"/>
    <property type="match status" value="1"/>
</dbReference>
<comment type="caution">
    <text evidence="1">The sequence shown here is derived from an EMBL/GenBank/DDBJ whole genome shotgun (WGS) entry which is preliminary data.</text>
</comment>
<protein>
    <recommendedName>
        <fullName evidence="3">EfeO-type cupredoxin-like domain-containing protein</fullName>
    </recommendedName>
</protein>
<reference evidence="1 2" key="1">
    <citation type="journal article" date="2019" name="Int. J. Syst. Evol. Microbiol.">
        <title>The Global Catalogue of Microorganisms (GCM) 10K type strain sequencing project: providing services to taxonomists for standard genome sequencing and annotation.</title>
        <authorList>
            <consortium name="The Broad Institute Genomics Platform"/>
            <consortium name="The Broad Institute Genome Sequencing Center for Infectious Disease"/>
            <person name="Wu L."/>
            <person name="Ma J."/>
        </authorList>
    </citation>
    <scope>NUCLEOTIDE SEQUENCE [LARGE SCALE GENOMIC DNA]</scope>
    <source>
        <strain evidence="1 2">JCM 6242</strain>
    </source>
</reference>
<dbReference type="InterPro" id="IPR008972">
    <property type="entry name" value="Cupredoxin"/>
</dbReference>
<gene>
    <name evidence="1" type="ORF">GCM10010517_21110</name>
</gene>
<evidence type="ECO:0000313" key="1">
    <source>
        <dbReference type="EMBL" id="GAA2862243.1"/>
    </source>
</evidence>
<keyword evidence="2" id="KW-1185">Reference proteome</keyword>
<name>A0ABN3VUQ5_9ACTN</name>